<evidence type="ECO:0000313" key="3">
    <source>
        <dbReference type="Proteomes" id="UP000024404"/>
    </source>
</evidence>
<dbReference type="EMBL" id="CMVM020000072">
    <property type="status" value="NOT_ANNOTATED_CDS"/>
    <property type="molecule type" value="Genomic_DNA"/>
</dbReference>
<proteinExistence type="predicted"/>
<protein>
    <submittedName>
        <fullName evidence="2">Uncharacterized protein</fullName>
    </submittedName>
</protein>
<accession>A0A8R1TQ93</accession>
<evidence type="ECO:0000256" key="1">
    <source>
        <dbReference type="SAM" id="MobiDB-lite"/>
    </source>
</evidence>
<reference evidence="3" key="1">
    <citation type="submission" date="2013-10" db="EMBL/GenBank/DDBJ databases">
        <title>Genome sequencing of Onchocerca volvulus.</title>
        <authorList>
            <person name="Cotton J."/>
            <person name="Tsai J."/>
            <person name="Stanley E."/>
            <person name="Tracey A."/>
            <person name="Holroyd N."/>
            <person name="Lustigman S."/>
            <person name="Berriman M."/>
        </authorList>
    </citation>
    <scope>NUCLEOTIDE SEQUENCE</scope>
</reference>
<name>A0A8R1TQ93_ONCVO</name>
<keyword evidence="3" id="KW-1185">Reference proteome</keyword>
<feature type="region of interest" description="Disordered" evidence="1">
    <location>
        <begin position="1"/>
        <end position="36"/>
    </location>
</feature>
<evidence type="ECO:0000313" key="2">
    <source>
        <dbReference type="EnsemblMetazoa" id="OVOC2192.1"/>
    </source>
</evidence>
<dbReference type="Proteomes" id="UP000024404">
    <property type="component" value="Unassembled WGS sequence"/>
</dbReference>
<reference evidence="2" key="2">
    <citation type="submission" date="2022-06" db="UniProtKB">
        <authorList>
            <consortium name="EnsemblMetazoa"/>
        </authorList>
    </citation>
    <scope>IDENTIFICATION</scope>
</reference>
<dbReference type="EnsemblMetazoa" id="OVOC2192.1">
    <property type="protein sequence ID" value="OVOC2192.1"/>
    <property type="gene ID" value="WBGene00239001"/>
</dbReference>
<organism evidence="2 3">
    <name type="scientific">Onchocerca volvulus</name>
    <dbReference type="NCBI Taxonomy" id="6282"/>
    <lineage>
        <taxon>Eukaryota</taxon>
        <taxon>Metazoa</taxon>
        <taxon>Ecdysozoa</taxon>
        <taxon>Nematoda</taxon>
        <taxon>Chromadorea</taxon>
        <taxon>Rhabditida</taxon>
        <taxon>Spirurina</taxon>
        <taxon>Spiruromorpha</taxon>
        <taxon>Filarioidea</taxon>
        <taxon>Onchocercidae</taxon>
        <taxon>Onchocerca</taxon>
    </lineage>
</organism>
<sequence length="70" mass="7971">MRIENAEVGQKDKKLVSRLVKGRESKVESQKSRHDLTDQGKCKIDEMFCRKRFQLIPEASTSSKMNGSDG</sequence>
<dbReference type="AlphaFoldDB" id="A0A8R1TQ93"/>